<proteinExistence type="inferred from homology"/>
<comment type="similarity">
    <text evidence="1">Belongs to the arylamine N-acetyltransferase family.</text>
</comment>
<dbReference type="InterPro" id="IPR038765">
    <property type="entry name" value="Papain-like_cys_pep_sf"/>
</dbReference>
<sequence>MPAWLELYFKRINLDVPTDISIDTLADIHFAHASNIAYDMLDVFLGIAPSFDMQQIGDKLISGRRGGGCTQMNGLLAVVLETLGFSVRRSLSAVSREDGSMNLSTHMVLLVRVDDEEWICDVGFGYRGFLYPLRLLHNAQVVQGVHEYRVQRVGTSVWGIQYRRGVQWINMYILRDACYGAHEFVVGQFFNAYSPLSPFKDNLVCARPSLQGGCYLINNVLVSLQQHTRHRRIIRSRHELVDVLDEYFSIELEVGDFVSLPVDMFDGSR</sequence>
<dbReference type="Proteomes" id="UP000283627">
    <property type="component" value="Unassembled WGS sequence"/>
</dbReference>
<reference evidence="2 3" key="1">
    <citation type="submission" date="2016-10" db="EMBL/GenBank/DDBJ databases">
        <title>Comparative genome analysis of multiple Pseudomonas spp. focuses on biocontrol and plant growth promoting traits.</title>
        <authorList>
            <person name="Tao X.-Y."/>
            <person name="Taylor C.G."/>
        </authorList>
    </citation>
    <scope>NUCLEOTIDE SEQUENCE [LARGE SCALE GENOMIC DNA]</scope>
    <source>
        <strain evidence="2 3">39A2</strain>
    </source>
</reference>
<gene>
    <name evidence="2" type="ORF">BK665_22810</name>
</gene>
<organism evidence="2 3">
    <name type="scientific">Pseudomonas frederiksbergensis</name>
    <dbReference type="NCBI Taxonomy" id="104087"/>
    <lineage>
        <taxon>Bacteria</taxon>
        <taxon>Pseudomonadati</taxon>
        <taxon>Pseudomonadota</taxon>
        <taxon>Gammaproteobacteria</taxon>
        <taxon>Pseudomonadales</taxon>
        <taxon>Pseudomonadaceae</taxon>
        <taxon>Pseudomonas</taxon>
    </lineage>
</organism>
<evidence type="ECO:0000313" key="2">
    <source>
        <dbReference type="EMBL" id="RON49755.1"/>
    </source>
</evidence>
<dbReference type="InterPro" id="IPR001447">
    <property type="entry name" value="Arylamine_N-AcTrfase"/>
</dbReference>
<dbReference type="Gene3D" id="2.40.128.150">
    <property type="entry name" value="Cysteine proteinases"/>
    <property type="match status" value="1"/>
</dbReference>
<accession>A0A423KBW3</accession>
<evidence type="ECO:0008006" key="4">
    <source>
        <dbReference type="Google" id="ProtNLM"/>
    </source>
</evidence>
<name>A0A423KBW3_9PSED</name>
<dbReference type="Pfam" id="PF00797">
    <property type="entry name" value="Acetyltransf_2"/>
    <property type="match status" value="1"/>
</dbReference>
<dbReference type="SUPFAM" id="SSF54001">
    <property type="entry name" value="Cysteine proteinases"/>
    <property type="match status" value="1"/>
</dbReference>
<comment type="caution">
    <text evidence="2">The sequence shown here is derived from an EMBL/GenBank/DDBJ whole genome shotgun (WGS) entry which is preliminary data.</text>
</comment>
<protein>
    <recommendedName>
        <fullName evidence="4">Arylamine N-acetyltransferase</fullName>
    </recommendedName>
</protein>
<dbReference type="AlphaFoldDB" id="A0A423KBW3"/>
<dbReference type="GO" id="GO:0016407">
    <property type="term" value="F:acetyltransferase activity"/>
    <property type="evidence" value="ECO:0007669"/>
    <property type="project" value="InterPro"/>
</dbReference>
<dbReference type="PANTHER" id="PTHR11786">
    <property type="entry name" value="N-HYDROXYARYLAMINE O-ACETYLTRANSFERASE"/>
    <property type="match status" value="1"/>
</dbReference>
<dbReference type="EMBL" id="MOBP01000015">
    <property type="protein sequence ID" value="RON49755.1"/>
    <property type="molecule type" value="Genomic_DNA"/>
</dbReference>
<evidence type="ECO:0000313" key="3">
    <source>
        <dbReference type="Proteomes" id="UP000283627"/>
    </source>
</evidence>
<evidence type="ECO:0000256" key="1">
    <source>
        <dbReference type="ARBA" id="ARBA00006547"/>
    </source>
</evidence>
<dbReference type="Gene3D" id="3.30.2140.10">
    <property type="entry name" value="Arylamine N-acetyltransferase"/>
    <property type="match status" value="1"/>
</dbReference>
<dbReference type="PANTHER" id="PTHR11786:SF0">
    <property type="entry name" value="ARYLAMINE N-ACETYLTRANSFERASE 4-RELATED"/>
    <property type="match status" value="1"/>
</dbReference>